<proteinExistence type="predicted"/>
<evidence type="ECO:0000313" key="1">
    <source>
        <dbReference type="EMBL" id="EGW05946.1"/>
    </source>
</evidence>
<evidence type="ECO:0000313" key="2">
    <source>
        <dbReference type="Proteomes" id="UP000001075"/>
    </source>
</evidence>
<organism evidence="1 2">
    <name type="scientific">Cricetulus griseus</name>
    <name type="common">Chinese hamster</name>
    <name type="synonym">Cricetulus barabensis griseus</name>
    <dbReference type="NCBI Taxonomy" id="10029"/>
    <lineage>
        <taxon>Eukaryota</taxon>
        <taxon>Metazoa</taxon>
        <taxon>Chordata</taxon>
        <taxon>Craniata</taxon>
        <taxon>Vertebrata</taxon>
        <taxon>Euteleostomi</taxon>
        <taxon>Mammalia</taxon>
        <taxon>Eutheria</taxon>
        <taxon>Euarchontoglires</taxon>
        <taxon>Glires</taxon>
        <taxon>Rodentia</taxon>
        <taxon>Myomorpha</taxon>
        <taxon>Muroidea</taxon>
        <taxon>Cricetidae</taxon>
        <taxon>Cricetinae</taxon>
        <taxon>Cricetulus</taxon>
    </lineage>
</organism>
<dbReference type="EMBL" id="JH001412">
    <property type="protein sequence ID" value="EGW05946.1"/>
    <property type="molecule type" value="Genomic_DNA"/>
</dbReference>
<dbReference type="Proteomes" id="UP000001075">
    <property type="component" value="Unassembled WGS sequence"/>
</dbReference>
<name>G3I781_CRIGR</name>
<dbReference type="AlphaFoldDB" id="G3I781"/>
<gene>
    <name evidence="1" type="ORF">I79_019366</name>
</gene>
<protein>
    <submittedName>
        <fullName evidence="1">Uncharacterized protein</fullName>
    </submittedName>
</protein>
<dbReference type="InParanoid" id="G3I781"/>
<accession>G3I781</accession>
<reference evidence="2" key="1">
    <citation type="journal article" date="2011" name="Nat. Biotechnol.">
        <title>The genomic sequence of the Chinese hamster ovary (CHO)-K1 cell line.</title>
        <authorList>
            <person name="Xu X."/>
            <person name="Nagarajan H."/>
            <person name="Lewis N.E."/>
            <person name="Pan S."/>
            <person name="Cai Z."/>
            <person name="Liu X."/>
            <person name="Chen W."/>
            <person name="Xie M."/>
            <person name="Wang W."/>
            <person name="Hammond S."/>
            <person name="Andersen M.R."/>
            <person name="Neff N."/>
            <person name="Passarelli B."/>
            <person name="Koh W."/>
            <person name="Fan H.C."/>
            <person name="Wang J."/>
            <person name="Gui Y."/>
            <person name="Lee K.H."/>
            <person name="Betenbaugh M.J."/>
            <person name="Quake S.R."/>
            <person name="Famili I."/>
            <person name="Palsson B.O."/>
            <person name="Wang J."/>
        </authorList>
    </citation>
    <scope>NUCLEOTIDE SEQUENCE [LARGE SCALE GENOMIC DNA]</scope>
    <source>
        <strain evidence="2">CHO K1 cell line</strain>
    </source>
</reference>
<sequence length="79" mass="8927">MTITYSCVANGRAVLAELALTGGSYQLKYVCEVAQEVCSEGKKTQSEEEGYRHWIRQQEDDCRSLEEIVQAEARLLRAN</sequence>